<evidence type="ECO:0000256" key="22">
    <source>
        <dbReference type="ARBA" id="ARBA00034000"/>
    </source>
</evidence>
<keyword evidence="20" id="KW-0511">Multifunctional enzyme</keyword>
<keyword evidence="21" id="KW-0961">Cell wall biogenesis/degradation</keyword>
<dbReference type="RefSeq" id="WP_073992817.1">
    <property type="nucleotide sequence ID" value="NZ_FQYT01000004.1"/>
</dbReference>
<evidence type="ECO:0000256" key="7">
    <source>
        <dbReference type="ARBA" id="ARBA00018638"/>
    </source>
</evidence>
<dbReference type="EMBL" id="FQYT01000004">
    <property type="protein sequence ID" value="SHI58612.1"/>
    <property type="molecule type" value="Genomic_DNA"/>
</dbReference>
<evidence type="ECO:0000256" key="26">
    <source>
        <dbReference type="SAM" id="MobiDB-lite"/>
    </source>
</evidence>
<keyword evidence="10" id="KW-0328">Glycosyltransferase</keyword>
<feature type="domain" description="Penicillin-binding protein transpeptidase" evidence="28">
    <location>
        <begin position="443"/>
        <end position="712"/>
    </location>
</feature>
<evidence type="ECO:0000259" key="28">
    <source>
        <dbReference type="Pfam" id="PF00905"/>
    </source>
</evidence>
<dbReference type="Pfam" id="PF00912">
    <property type="entry name" value="Transgly"/>
    <property type="match status" value="1"/>
</dbReference>
<comment type="catalytic activity">
    <reaction evidence="22">
        <text>Preferential cleavage: (Ac)2-L-Lys-D-Ala-|-D-Ala. Also transpeptidation of peptidyl-alanyl moieties that are N-acyl substituents of D-alanine.</text>
        <dbReference type="EC" id="3.4.16.4"/>
    </reaction>
</comment>
<dbReference type="FunFam" id="1.10.3810.10:FF:000001">
    <property type="entry name" value="Penicillin-binding protein 1A"/>
    <property type="match status" value="1"/>
</dbReference>
<comment type="similarity">
    <text evidence="4">In the C-terminal section; belongs to the transpeptidase family.</text>
</comment>
<evidence type="ECO:0000256" key="17">
    <source>
        <dbReference type="ARBA" id="ARBA00022989"/>
    </source>
</evidence>
<dbReference type="InterPro" id="IPR001460">
    <property type="entry name" value="PCN-bd_Tpept"/>
</dbReference>
<reference evidence="30 31" key="1">
    <citation type="submission" date="2016-11" db="EMBL/GenBank/DDBJ databases">
        <authorList>
            <person name="Jaros S."/>
            <person name="Januszkiewicz K."/>
            <person name="Wedrychowicz H."/>
        </authorList>
    </citation>
    <scope>NUCLEOTIDE SEQUENCE [LARGE SCALE GENOMIC DNA]</scope>
    <source>
        <strain evidence="30 31">DSM 15970</strain>
    </source>
</reference>
<evidence type="ECO:0000256" key="21">
    <source>
        <dbReference type="ARBA" id="ARBA00023316"/>
    </source>
</evidence>
<comment type="function">
    <text evidence="1">Cell wall formation. Synthesis of cross-linked peptidoglycan from the lipid intermediates. The enzyme has a penicillin-insensitive transglycosylase N-terminal domain (formation of linear glycan strands) and a penicillin-sensitive transpeptidase C-terminal domain (cross-linking of the peptide subunits).</text>
</comment>
<keyword evidence="12 27" id="KW-0812">Transmembrane</keyword>
<comment type="catalytic activity">
    <reaction evidence="24">
        <text>[GlcNAc-(1-&gt;4)-Mur2Ac(oyl-L-Ala-gamma-D-Glu-L-Lys-D-Ala-D-Ala)](n)-di-trans,octa-cis-undecaprenyl diphosphate + beta-D-GlcNAc-(1-&gt;4)-Mur2Ac(oyl-L-Ala-gamma-D-Glu-L-Lys-D-Ala-D-Ala)-di-trans,octa-cis-undecaprenyl diphosphate = [GlcNAc-(1-&gt;4)-Mur2Ac(oyl-L-Ala-gamma-D-Glu-L-Lys-D-Ala-D-Ala)](n+1)-di-trans,octa-cis-undecaprenyl diphosphate + di-trans,octa-cis-undecaprenyl diphosphate + H(+)</text>
        <dbReference type="Rhea" id="RHEA:23708"/>
        <dbReference type="Rhea" id="RHEA-COMP:9602"/>
        <dbReference type="Rhea" id="RHEA-COMP:9603"/>
        <dbReference type="ChEBI" id="CHEBI:15378"/>
        <dbReference type="ChEBI" id="CHEBI:58405"/>
        <dbReference type="ChEBI" id="CHEBI:60033"/>
        <dbReference type="ChEBI" id="CHEBI:78435"/>
        <dbReference type="EC" id="2.4.99.28"/>
    </reaction>
</comment>
<evidence type="ECO:0000256" key="20">
    <source>
        <dbReference type="ARBA" id="ARBA00023268"/>
    </source>
</evidence>
<dbReference type="InterPro" id="IPR023346">
    <property type="entry name" value="Lysozyme-like_dom_sf"/>
</dbReference>
<dbReference type="Proteomes" id="UP000184342">
    <property type="component" value="Unassembled WGS sequence"/>
</dbReference>
<dbReference type="GO" id="GO:0008955">
    <property type="term" value="F:peptidoglycan glycosyltransferase activity"/>
    <property type="evidence" value="ECO:0007669"/>
    <property type="project" value="UniProtKB-EC"/>
</dbReference>
<keyword evidence="15" id="KW-0735">Signal-anchor</keyword>
<evidence type="ECO:0000259" key="29">
    <source>
        <dbReference type="Pfam" id="PF00912"/>
    </source>
</evidence>
<keyword evidence="31" id="KW-1185">Reference proteome</keyword>
<comment type="subcellular location">
    <subcellularLocation>
        <location evidence="2">Cell membrane</location>
        <topology evidence="2">Single-pass type II membrane protein</topology>
    </subcellularLocation>
</comment>
<evidence type="ECO:0000256" key="1">
    <source>
        <dbReference type="ARBA" id="ARBA00002624"/>
    </source>
</evidence>
<dbReference type="GO" id="GO:0071555">
    <property type="term" value="P:cell wall organization"/>
    <property type="evidence" value="ECO:0007669"/>
    <property type="project" value="UniProtKB-KW"/>
</dbReference>
<name>A0A1M6CC77_9FIRM</name>
<protein>
    <recommendedName>
        <fullName evidence="7">Penicillin-binding protein 1A</fullName>
        <ecNumber evidence="23">2.4.99.28</ecNumber>
        <ecNumber evidence="6">3.4.16.4</ecNumber>
    </recommendedName>
</protein>
<keyword evidence="14" id="KW-0133">Cell shape</keyword>
<gene>
    <name evidence="30" type="ORF">SAMN02745691_00529</name>
</gene>
<dbReference type="InterPro" id="IPR001264">
    <property type="entry name" value="Glyco_trans_51"/>
</dbReference>
<keyword evidence="9" id="KW-0645">Protease</keyword>
<organism evidence="30 31">
    <name type="scientific">Parasporobacterium paucivorans DSM 15970</name>
    <dbReference type="NCBI Taxonomy" id="1122934"/>
    <lineage>
        <taxon>Bacteria</taxon>
        <taxon>Bacillati</taxon>
        <taxon>Bacillota</taxon>
        <taxon>Clostridia</taxon>
        <taxon>Lachnospirales</taxon>
        <taxon>Lachnospiraceae</taxon>
        <taxon>Parasporobacterium</taxon>
    </lineage>
</organism>
<evidence type="ECO:0000256" key="12">
    <source>
        <dbReference type="ARBA" id="ARBA00022692"/>
    </source>
</evidence>
<dbReference type="GO" id="GO:0008360">
    <property type="term" value="P:regulation of cell shape"/>
    <property type="evidence" value="ECO:0007669"/>
    <property type="project" value="UniProtKB-KW"/>
</dbReference>
<dbReference type="GO" id="GO:0009252">
    <property type="term" value="P:peptidoglycan biosynthetic process"/>
    <property type="evidence" value="ECO:0007669"/>
    <property type="project" value="UniProtKB-UniPathway"/>
</dbReference>
<evidence type="ECO:0000256" key="19">
    <source>
        <dbReference type="ARBA" id="ARBA00023251"/>
    </source>
</evidence>
<dbReference type="AlphaFoldDB" id="A0A1M6CC77"/>
<evidence type="ECO:0000313" key="30">
    <source>
        <dbReference type="EMBL" id="SHI58612.1"/>
    </source>
</evidence>
<evidence type="ECO:0000256" key="18">
    <source>
        <dbReference type="ARBA" id="ARBA00023136"/>
    </source>
</evidence>
<evidence type="ECO:0000256" key="13">
    <source>
        <dbReference type="ARBA" id="ARBA00022801"/>
    </source>
</evidence>
<dbReference type="OrthoDB" id="9766909at2"/>
<evidence type="ECO:0000256" key="9">
    <source>
        <dbReference type="ARBA" id="ARBA00022670"/>
    </source>
</evidence>
<evidence type="ECO:0000256" key="6">
    <source>
        <dbReference type="ARBA" id="ARBA00012448"/>
    </source>
</evidence>
<keyword evidence="8" id="KW-0121">Carboxypeptidase</keyword>
<dbReference type="GO" id="GO:0005886">
    <property type="term" value="C:plasma membrane"/>
    <property type="evidence" value="ECO:0007669"/>
    <property type="project" value="UniProtKB-SubCell"/>
</dbReference>
<evidence type="ECO:0000256" key="3">
    <source>
        <dbReference type="ARBA" id="ARBA00004752"/>
    </source>
</evidence>
<dbReference type="GO" id="GO:0006508">
    <property type="term" value="P:proteolysis"/>
    <property type="evidence" value="ECO:0007669"/>
    <property type="project" value="UniProtKB-KW"/>
</dbReference>
<evidence type="ECO:0000256" key="11">
    <source>
        <dbReference type="ARBA" id="ARBA00022679"/>
    </source>
</evidence>
<evidence type="ECO:0000256" key="15">
    <source>
        <dbReference type="ARBA" id="ARBA00022968"/>
    </source>
</evidence>
<keyword evidence="19" id="KW-0046">Antibiotic resistance</keyword>
<dbReference type="PANTHER" id="PTHR32282">
    <property type="entry name" value="BINDING PROTEIN TRANSPEPTIDASE, PUTATIVE-RELATED"/>
    <property type="match status" value="1"/>
</dbReference>
<feature type="transmembrane region" description="Helical" evidence="27">
    <location>
        <begin position="28"/>
        <end position="53"/>
    </location>
</feature>
<evidence type="ECO:0000256" key="10">
    <source>
        <dbReference type="ARBA" id="ARBA00022676"/>
    </source>
</evidence>
<evidence type="ECO:0000256" key="27">
    <source>
        <dbReference type="SAM" id="Phobius"/>
    </source>
</evidence>
<dbReference type="SUPFAM" id="SSF56601">
    <property type="entry name" value="beta-lactamase/transpeptidase-like"/>
    <property type="match status" value="1"/>
</dbReference>
<accession>A0A1M6CC77</accession>
<keyword evidence="11" id="KW-0808">Transferase</keyword>
<dbReference type="EC" id="2.4.99.28" evidence="23"/>
<dbReference type="Gene3D" id="1.10.3810.10">
    <property type="entry name" value="Biosynthetic peptidoglycan transglycosylase-like"/>
    <property type="match status" value="1"/>
</dbReference>
<dbReference type="GO" id="GO:0009002">
    <property type="term" value="F:serine-type D-Ala-D-Ala carboxypeptidase activity"/>
    <property type="evidence" value="ECO:0007669"/>
    <property type="project" value="UniProtKB-EC"/>
</dbReference>
<evidence type="ECO:0000256" key="14">
    <source>
        <dbReference type="ARBA" id="ARBA00022960"/>
    </source>
</evidence>
<evidence type="ECO:0000256" key="23">
    <source>
        <dbReference type="ARBA" id="ARBA00044770"/>
    </source>
</evidence>
<keyword evidence="17 27" id="KW-1133">Transmembrane helix</keyword>
<feature type="region of interest" description="Disordered" evidence="26">
    <location>
        <begin position="840"/>
        <end position="863"/>
    </location>
</feature>
<evidence type="ECO:0000256" key="2">
    <source>
        <dbReference type="ARBA" id="ARBA00004401"/>
    </source>
</evidence>
<dbReference type="SUPFAM" id="SSF53955">
    <property type="entry name" value="Lysozyme-like"/>
    <property type="match status" value="1"/>
</dbReference>
<dbReference type="GO" id="GO:0046677">
    <property type="term" value="P:response to antibiotic"/>
    <property type="evidence" value="ECO:0007669"/>
    <property type="project" value="UniProtKB-KW"/>
</dbReference>
<evidence type="ECO:0000256" key="25">
    <source>
        <dbReference type="ARBA" id="ARBA00060592"/>
    </source>
</evidence>
<dbReference type="EC" id="3.4.16.4" evidence="6"/>
<feature type="domain" description="Glycosyl transferase family 51" evidence="29">
    <location>
        <begin position="82"/>
        <end position="265"/>
    </location>
</feature>
<dbReference type="GO" id="GO:0008658">
    <property type="term" value="F:penicillin binding"/>
    <property type="evidence" value="ECO:0007669"/>
    <property type="project" value="InterPro"/>
</dbReference>
<dbReference type="Pfam" id="PF00905">
    <property type="entry name" value="Transpeptidase"/>
    <property type="match status" value="1"/>
</dbReference>
<comment type="pathway">
    <text evidence="3">Cell wall biogenesis; peptidoglycan biosynthesis.</text>
</comment>
<evidence type="ECO:0000256" key="5">
    <source>
        <dbReference type="ARBA" id="ARBA00007739"/>
    </source>
</evidence>
<evidence type="ECO:0000313" key="31">
    <source>
        <dbReference type="Proteomes" id="UP000184342"/>
    </source>
</evidence>
<sequence>MNFGYKKTVEKRKQLSSKSKKAQSRAGVYFFKIMLYVVILAIVVTGFAGLGMAKGILDSAPSIDTLNISPTGLASRIYDNNGNEIERISASGSNRELASIDQMPSSLTWAFVDIEDERFYEHNGIDLKGILRAAFVAVTSRDFSEGASTITQQLIKNNVFENGGQESNIGALFVRKLQEQYLSIELEKVMGKNEILENYLNTINLGSGNYGVKAAVKFYFNKDLSELTVSECAVIAAIAQNPTRLNPLTNPENNAERRKKILSNMLSNGHITEAEYEEAMNDDVYSRIQSVSDSNDSSIYSYFTDALIDQVLTDLEEQKGYTSAQAINALYNGGLSIYTTQDSTIQQICDEELANDANYATKIEYSTSWTWSIQKSDGTNKNYSQENILSYHKKDLGETSYKLIYATKEAAQADIDAFKASVLEEGDTVLGENTIFTPQPQASFSVVDQTTGYVKALVGGRGTKETSLSLNRATDTTRQPGSCFKIVAAYAPALDTAGYTLGTVIDDAPFNYANGQPVNNWYSGYRGLSTVREGIRDSMNILAVKTITAITPSLAYDYLLNFGFSTLTEDDINQATALGGITYGVTNLELCSAYATIANGGVYTEPTLYTKILDSEGQVLIEHTAKTHTVLKESTAYLLTNAMQDVITSGTGKTAAVPGMTVAGKTGTSQDTNDLWFAGYTPYLTAAIWIGYDENKQMSDVSYHNRIWSKIMTRIDSAFGYTDTPFKTPDSIEAAQICSISGKLAIPGVCDHDPAGSTVITEYFAKGTVPTETCNAHTSVTICNVSGQLANEYCPADSLTQKVFRIRPEGSVGVTPDTAFEMPAGLLDNVCTIHTAVPSTTAPASTEKATEGSTASTASSASQ</sequence>
<proteinExistence type="inferred from homology"/>
<evidence type="ECO:0000256" key="16">
    <source>
        <dbReference type="ARBA" id="ARBA00022984"/>
    </source>
</evidence>
<dbReference type="InterPro" id="IPR012338">
    <property type="entry name" value="Beta-lactam/transpept-like"/>
</dbReference>
<evidence type="ECO:0000256" key="24">
    <source>
        <dbReference type="ARBA" id="ARBA00049902"/>
    </source>
</evidence>
<dbReference type="InterPro" id="IPR036950">
    <property type="entry name" value="PBP_transglycosylase"/>
</dbReference>
<dbReference type="STRING" id="1122934.SAMN02745691_00529"/>
<keyword evidence="13" id="KW-0378">Hydrolase</keyword>
<keyword evidence="16" id="KW-0573">Peptidoglycan synthesis</keyword>
<evidence type="ECO:0000256" key="4">
    <source>
        <dbReference type="ARBA" id="ARBA00007090"/>
    </source>
</evidence>
<comment type="pathway">
    <text evidence="25">Glycan biosynthesis.</text>
</comment>
<evidence type="ECO:0000256" key="8">
    <source>
        <dbReference type="ARBA" id="ARBA00022645"/>
    </source>
</evidence>
<dbReference type="NCBIfam" id="TIGR02074">
    <property type="entry name" value="PBP_1a_fam"/>
    <property type="match status" value="1"/>
</dbReference>
<keyword evidence="18 27" id="KW-0472">Membrane</keyword>
<comment type="similarity">
    <text evidence="5">In the N-terminal section; belongs to the glycosyltransferase 51 family.</text>
</comment>
<dbReference type="PANTHER" id="PTHR32282:SF33">
    <property type="entry name" value="PEPTIDOGLYCAN GLYCOSYLTRANSFERASE"/>
    <property type="match status" value="1"/>
</dbReference>
<dbReference type="UniPathway" id="UPA00219"/>
<dbReference type="InterPro" id="IPR050396">
    <property type="entry name" value="Glycosyltr_51/Transpeptidase"/>
</dbReference>
<dbReference type="Gene3D" id="3.40.710.10">
    <property type="entry name" value="DD-peptidase/beta-lactamase superfamily"/>
    <property type="match status" value="1"/>
</dbReference>